<dbReference type="InterPro" id="IPR003604">
    <property type="entry name" value="Matrin/U1-like-C_Znf_C2H2"/>
</dbReference>
<dbReference type="InterPro" id="IPR040107">
    <property type="entry name" value="Snu23"/>
</dbReference>
<evidence type="ECO:0000256" key="2">
    <source>
        <dbReference type="ARBA" id="ARBA00022771"/>
    </source>
</evidence>
<feature type="region of interest" description="Disordered" evidence="6">
    <location>
        <begin position="171"/>
        <end position="208"/>
    </location>
</feature>
<dbReference type="AlphaFoldDB" id="A0A2R5G8Z8"/>
<evidence type="ECO:0000313" key="8">
    <source>
        <dbReference type="EMBL" id="GBG27517.1"/>
    </source>
</evidence>
<dbReference type="InterPro" id="IPR036236">
    <property type="entry name" value="Znf_C2H2_sf"/>
</dbReference>
<name>A0A2R5G8Z8_9STRA</name>
<accession>A0A2R5G8Z8</accession>
<dbReference type="PROSITE" id="PS00028">
    <property type="entry name" value="ZINC_FINGER_C2H2_1"/>
    <property type="match status" value="1"/>
</dbReference>
<keyword evidence="9" id="KW-1185">Reference proteome</keyword>
<evidence type="ECO:0000256" key="3">
    <source>
        <dbReference type="ARBA" id="ARBA00022833"/>
    </source>
</evidence>
<gene>
    <name evidence="8" type="ORF">FCC1311_037402</name>
</gene>
<dbReference type="Proteomes" id="UP000241890">
    <property type="component" value="Unassembled WGS sequence"/>
</dbReference>
<dbReference type="SUPFAM" id="SSF57667">
    <property type="entry name" value="beta-beta-alpha zinc fingers"/>
    <property type="match status" value="1"/>
</dbReference>
<dbReference type="GO" id="GO:0003676">
    <property type="term" value="F:nucleic acid binding"/>
    <property type="evidence" value="ECO:0007669"/>
    <property type="project" value="InterPro"/>
</dbReference>
<protein>
    <submittedName>
        <fullName evidence="8">Zinc finger matrin-type protein 2</fullName>
    </submittedName>
</protein>
<keyword evidence="4" id="KW-0539">Nucleus</keyword>
<reference evidence="8 9" key="1">
    <citation type="submission" date="2017-12" db="EMBL/GenBank/DDBJ databases">
        <title>Sequencing, de novo assembly and annotation of complete genome of a new Thraustochytrid species, strain FCC1311.</title>
        <authorList>
            <person name="Sedici K."/>
            <person name="Godart F."/>
            <person name="Aiese Cigliano R."/>
            <person name="Sanseverino W."/>
            <person name="Barakat M."/>
            <person name="Ortet P."/>
            <person name="Marechal E."/>
            <person name="Cagnac O."/>
            <person name="Amato A."/>
        </authorList>
    </citation>
    <scope>NUCLEOTIDE SEQUENCE [LARGE SCALE GENOMIC DNA]</scope>
</reference>
<dbReference type="OrthoDB" id="30343at2759"/>
<dbReference type="InterPro" id="IPR013087">
    <property type="entry name" value="Znf_C2H2_type"/>
</dbReference>
<evidence type="ECO:0000256" key="1">
    <source>
        <dbReference type="ARBA" id="ARBA00022723"/>
    </source>
</evidence>
<dbReference type="PROSITE" id="PS50157">
    <property type="entry name" value="ZINC_FINGER_C2H2_2"/>
    <property type="match status" value="1"/>
</dbReference>
<keyword evidence="1" id="KW-0479">Metal-binding</keyword>
<evidence type="ECO:0000259" key="7">
    <source>
        <dbReference type="PROSITE" id="PS50157"/>
    </source>
</evidence>
<dbReference type="InParanoid" id="A0A2R5G8Z8"/>
<dbReference type="Gene3D" id="3.30.160.60">
    <property type="entry name" value="Classic Zinc Finger"/>
    <property type="match status" value="1"/>
</dbReference>
<evidence type="ECO:0000313" key="9">
    <source>
        <dbReference type="Proteomes" id="UP000241890"/>
    </source>
</evidence>
<organism evidence="8 9">
    <name type="scientific">Hondaea fermentalgiana</name>
    <dbReference type="NCBI Taxonomy" id="2315210"/>
    <lineage>
        <taxon>Eukaryota</taxon>
        <taxon>Sar</taxon>
        <taxon>Stramenopiles</taxon>
        <taxon>Bigyra</taxon>
        <taxon>Labyrinthulomycetes</taxon>
        <taxon>Thraustochytrida</taxon>
        <taxon>Thraustochytriidae</taxon>
        <taxon>Hondaea</taxon>
    </lineage>
</organism>
<dbReference type="GO" id="GO:0046540">
    <property type="term" value="C:U4/U6 x U5 tri-snRNP complex"/>
    <property type="evidence" value="ECO:0007669"/>
    <property type="project" value="TreeGrafter"/>
</dbReference>
<dbReference type="GO" id="GO:0008270">
    <property type="term" value="F:zinc ion binding"/>
    <property type="evidence" value="ECO:0007669"/>
    <property type="project" value="UniProtKB-KW"/>
</dbReference>
<keyword evidence="2 5" id="KW-0863">Zinc-finger</keyword>
<feature type="domain" description="C2H2-type" evidence="7">
    <location>
        <begin position="90"/>
        <end position="119"/>
    </location>
</feature>
<dbReference type="SMART" id="SM00451">
    <property type="entry name" value="ZnF_U1"/>
    <property type="match status" value="1"/>
</dbReference>
<dbReference type="GO" id="GO:0005681">
    <property type="term" value="C:spliceosomal complex"/>
    <property type="evidence" value="ECO:0007669"/>
    <property type="project" value="InterPro"/>
</dbReference>
<sequence>MAGERSGATRGVSNIESRSWDREAFERRAREREDRERGAEAAVERRRLLEARQDDGFLHSRRETVDFFKDVGSRRMIDLEADGALTRQGYHCELCQRTFTDSSSYMQHLNSVQHQSKLGNSMAVRKATLSEVRQRIRERVELKYAKRAQAHAAATYDFESRVRELEELEANKREERAARKRKRKEERKMANNSANQAMDDQLPAEDAETKAMMAAMGISGFGSTKAG</sequence>
<evidence type="ECO:0000256" key="5">
    <source>
        <dbReference type="PROSITE-ProRule" id="PRU00042"/>
    </source>
</evidence>
<comment type="caution">
    <text evidence="8">The sequence shown here is derived from an EMBL/GenBank/DDBJ whole genome shotgun (WGS) entry which is preliminary data.</text>
</comment>
<proteinExistence type="predicted"/>
<evidence type="ECO:0000256" key="4">
    <source>
        <dbReference type="ARBA" id="ARBA00023242"/>
    </source>
</evidence>
<keyword evidence="3" id="KW-0862">Zinc</keyword>
<dbReference type="PANTHER" id="PTHR45986:SF1">
    <property type="entry name" value="ZINC FINGER MATRIN-TYPE PROTEIN 2"/>
    <property type="match status" value="1"/>
</dbReference>
<evidence type="ECO:0000256" key="6">
    <source>
        <dbReference type="SAM" id="MobiDB-lite"/>
    </source>
</evidence>
<dbReference type="Pfam" id="PF12874">
    <property type="entry name" value="zf-met"/>
    <property type="match status" value="1"/>
</dbReference>
<dbReference type="EMBL" id="BEYU01000032">
    <property type="protein sequence ID" value="GBG27517.1"/>
    <property type="molecule type" value="Genomic_DNA"/>
</dbReference>
<dbReference type="PANTHER" id="PTHR45986">
    <property type="entry name" value="ZINC FINGER MATRIN-TYPE PROTEIN 2"/>
    <property type="match status" value="1"/>
</dbReference>
<dbReference type="GO" id="GO:0000398">
    <property type="term" value="P:mRNA splicing, via spliceosome"/>
    <property type="evidence" value="ECO:0007669"/>
    <property type="project" value="InterPro"/>
</dbReference>